<dbReference type="EMBL" id="HG670337">
    <property type="protein sequence ID" value="CDI76226.1"/>
    <property type="molecule type" value="Genomic_DNA"/>
</dbReference>
<reference evidence="2" key="2">
    <citation type="submission" date="2013-10" db="EMBL/GenBank/DDBJ databases">
        <authorList>
            <person name="Aslett M."/>
        </authorList>
    </citation>
    <scope>NUCLEOTIDE SEQUENCE</scope>
    <source>
        <strain evidence="2">Houghton</strain>
    </source>
</reference>
<gene>
    <name evidence="2" type="ORF">EAH_00016850</name>
</gene>
<evidence type="ECO:0000256" key="1">
    <source>
        <dbReference type="SAM" id="MobiDB-lite"/>
    </source>
</evidence>
<feature type="region of interest" description="Disordered" evidence="1">
    <location>
        <begin position="1"/>
        <end position="20"/>
    </location>
</feature>
<dbReference type="GeneID" id="25269755"/>
<protein>
    <submittedName>
        <fullName evidence="2">Uncharacterized protein</fullName>
    </submittedName>
</protein>
<sequence>MASEGAPKGAPTGAPAFLQKDRGGPFRGALILPQRDLGAPNGGAPTGAPLLLPTGAPTFAYRELRALRGAPMGAPMGALSGYRAPAVLLILIKAFSVRWFEGTLTAVSFSEERRDLVSSIKGACSTKETL</sequence>
<name>U6G7J9_EIMAC</name>
<reference evidence="2" key="1">
    <citation type="submission" date="2013-10" db="EMBL/GenBank/DDBJ databases">
        <title>Genomic analysis of the causative agents of coccidiosis in chickens.</title>
        <authorList>
            <person name="Reid A.J."/>
            <person name="Blake D."/>
            <person name="Billington K."/>
            <person name="Browne H."/>
            <person name="Dunn M."/>
            <person name="Hung S."/>
            <person name="Kawahara F."/>
            <person name="Miranda-Saavedra D."/>
            <person name="Mourier T."/>
            <person name="Nagra H."/>
            <person name="Otto T.D."/>
            <person name="Rawlings N."/>
            <person name="Sanchez A."/>
            <person name="Sanders M."/>
            <person name="Subramaniam C."/>
            <person name="Tay Y."/>
            <person name="Dear P."/>
            <person name="Doerig C."/>
            <person name="Gruber A."/>
            <person name="Parkinson J."/>
            <person name="Shirley M."/>
            <person name="Wan K.L."/>
            <person name="Berriman M."/>
            <person name="Tomley F."/>
            <person name="Pain A."/>
        </authorList>
    </citation>
    <scope>NUCLEOTIDE SEQUENCE</scope>
    <source>
        <strain evidence="2">Houghton</strain>
    </source>
</reference>
<evidence type="ECO:0000313" key="2">
    <source>
        <dbReference type="EMBL" id="CDI76226.1"/>
    </source>
</evidence>
<dbReference type="Proteomes" id="UP000018050">
    <property type="component" value="Unassembled WGS sequence"/>
</dbReference>
<keyword evidence="3" id="KW-1185">Reference proteome</keyword>
<accession>U6G7J9</accession>
<dbReference type="VEuPathDB" id="ToxoDB:EAH_00016850"/>
<organism evidence="2 3">
    <name type="scientific">Eimeria acervulina</name>
    <name type="common">Coccidian parasite</name>
    <dbReference type="NCBI Taxonomy" id="5801"/>
    <lineage>
        <taxon>Eukaryota</taxon>
        <taxon>Sar</taxon>
        <taxon>Alveolata</taxon>
        <taxon>Apicomplexa</taxon>
        <taxon>Conoidasida</taxon>
        <taxon>Coccidia</taxon>
        <taxon>Eucoccidiorida</taxon>
        <taxon>Eimeriorina</taxon>
        <taxon>Eimeriidae</taxon>
        <taxon>Eimeria</taxon>
    </lineage>
</organism>
<proteinExistence type="predicted"/>
<dbReference type="AlphaFoldDB" id="U6G7J9"/>
<feature type="compositionally biased region" description="Low complexity" evidence="1">
    <location>
        <begin position="1"/>
        <end position="16"/>
    </location>
</feature>
<evidence type="ECO:0000313" key="3">
    <source>
        <dbReference type="Proteomes" id="UP000018050"/>
    </source>
</evidence>
<dbReference type="RefSeq" id="XP_013253204.1">
    <property type="nucleotide sequence ID" value="XM_013397750.1"/>
</dbReference>